<dbReference type="EMBL" id="CP113089">
    <property type="protein sequence ID" value="WAB81332.1"/>
    <property type="molecule type" value="Genomic_DNA"/>
</dbReference>
<dbReference type="NCBIfam" id="TIGR02937">
    <property type="entry name" value="sigma70-ECF"/>
    <property type="match status" value="1"/>
</dbReference>
<dbReference type="InterPro" id="IPR014284">
    <property type="entry name" value="RNA_pol_sigma-70_dom"/>
</dbReference>
<dbReference type="AlphaFoldDB" id="A0A9E8MLS0"/>
<dbReference type="GO" id="GO:0006352">
    <property type="term" value="P:DNA-templated transcription initiation"/>
    <property type="evidence" value="ECO:0007669"/>
    <property type="project" value="InterPro"/>
</dbReference>
<dbReference type="Proteomes" id="UP001164706">
    <property type="component" value="Chromosome"/>
</dbReference>
<sequence>MTTATELQRRARFAALVAEVGEPVQRYLRRRTDADTADDVLSEVLLVCWRRLDEIPVDALPWVFVVARNCLANARRAARRRERLVQRIRVVDPPEPVASVADTADGSAGGRVDDADAEVRAALDRLRPAEAEVLRLWAWEELTPAQISVVLEISANAVSIRLHRAKKALRAELLRDERRKVGPDAGHVGDDGGSR</sequence>
<evidence type="ECO:0000256" key="2">
    <source>
        <dbReference type="ARBA" id="ARBA00023015"/>
    </source>
</evidence>
<dbReference type="Pfam" id="PF08281">
    <property type="entry name" value="Sigma70_r4_2"/>
    <property type="match status" value="1"/>
</dbReference>
<dbReference type="RefSeq" id="WP_267781089.1">
    <property type="nucleotide sequence ID" value="NZ_CP113089.1"/>
</dbReference>
<evidence type="ECO:0000256" key="4">
    <source>
        <dbReference type="ARBA" id="ARBA00023163"/>
    </source>
</evidence>
<dbReference type="InterPro" id="IPR013325">
    <property type="entry name" value="RNA_pol_sigma_r2"/>
</dbReference>
<evidence type="ECO:0000313" key="7">
    <source>
        <dbReference type="Proteomes" id="UP001164706"/>
    </source>
</evidence>
<organism evidence="6 7">
    <name type="scientific">Microcella daejeonensis</name>
    <dbReference type="NCBI Taxonomy" id="2994971"/>
    <lineage>
        <taxon>Bacteria</taxon>
        <taxon>Bacillati</taxon>
        <taxon>Actinomycetota</taxon>
        <taxon>Actinomycetes</taxon>
        <taxon>Micrococcales</taxon>
        <taxon>Microbacteriaceae</taxon>
        <taxon>Microcella</taxon>
    </lineage>
</organism>
<dbReference type="PANTHER" id="PTHR43133:SF25">
    <property type="entry name" value="RNA POLYMERASE SIGMA FACTOR RFAY-RELATED"/>
    <property type="match status" value="1"/>
</dbReference>
<gene>
    <name evidence="6" type="ORF">OVN18_12455</name>
</gene>
<evidence type="ECO:0000259" key="5">
    <source>
        <dbReference type="Pfam" id="PF08281"/>
    </source>
</evidence>
<feature type="domain" description="RNA polymerase sigma factor 70 region 4 type 2" evidence="5">
    <location>
        <begin position="118"/>
        <end position="169"/>
    </location>
</feature>
<dbReference type="Gene3D" id="1.10.10.10">
    <property type="entry name" value="Winged helix-like DNA-binding domain superfamily/Winged helix DNA-binding domain"/>
    <property type="match status" value="1"/>
</dbReference>
<dbReference type="SUPFAM" id="SSF88946">
    <property type="entry name" value="Sigma2 domain of RNA polymerase sigma factors"/>
    <property type="match status" value="1"/>
</dbReference>
<keyword evidence="7" id="KW-1185">Reference proteome</keyword>
<dbReference type="Gene3D" id="1.10.1740.10">
    <property type="match status" value="1"/>
</dbReference>
<dbReference type="InterPro" id="IPR013249">
    <property type="entry name" value="RNA_pol_sigma70_r4_t2"/>
</dbReference>
<dbReference type="InterPro" id="IPR036388">
    <property type="entry name" value="WH-like_DNA-bd_sf"/>
</dbReference>
<keyword evidence="4" id="KW-0804">Transcription</keyword>
<protein>
    <submittedName>
        <fullName evidence="6">Sigma-70 family RNA polymerase sigma factor</fullName>
    </submittedName>
</protein>
<keyword evidence="3" id="KW-0731">Sigma factor</keyword>
<proteinExistence type="inferred from homology"/>
<dbReference type="InterPro" id="IPR013324">
    <property type="entry name" value="RNA_pol_sigma_r3/r4-like"/>
</dbReference>
<name>A0A9E8MLS0_9MICO</name>
<comment type="similarity">
    <text evidence="1">Belongs to the sigma-70 factor family. ECF subfamily.</text>
</comment>
<dbReference type="KEGG" id="mdb:OVN18_12455"/>
<dbReference type="GO" id="GO:0003677">
    <property type="term" value="F:DNA binding"/>
    <property type="evidence" value="ECO:0007669"/>
    <property type="project" value="InterPro"/>
</dbReference>
<evidence type="ECO:0000256" key="3">
    <source>
        <dbReference type="ARBA" id="ARBA00023082"/>
    </source>
</evidence>
<evidence type="ECO:0000313" key="6">
    <source>
        <dbReference type="EMBL" id="WAB81332.1"/>
    </source>
</evidence>
<evidence type="ECO:0000256" key="1">
    <source>
        <dbReference type="ARBA" id="ARBA00010641"/>
    </source>
</evidence>
<keyword evidence="2" id="KW-0805">Transcription regulation</keyword>
<dbReference type="CDD" id="cd06171">
    <property type="entry name" value="Sigma70_r4"/>
    <property type="match status" value="1"/>
</dbReference>
<reference evidence="6" key="1">
    <citation type="submission" date="2022-11" db="EMBL/GenBank/DDBJ databases">
        <title>Description of Microcella daejonensis nov. sp, isolated from riverside soil.</title>
        <authorList>
            <person name="Molina K.M."/>
            <person name="Kim S.B."/>
        </authorList>
    </citation>
    <scope>NUCLEOTIDE SEQUENCE</scope>
    <source>
        <strain evidence="6">MMS21-STM12</strain>
    </source>
</reference>
<dbReference type="GO" id="GO:0016987">
    <property type="term" value="F:sigma factor activity"/>
    <property type="evidence" value="ECO:0007669"/>
    <property type="project" value="UniProtKB-KW"/>
</dbReference>
<dbReference type="PANTHER" id="PTHR43133">
    <property type="entry name" value="RNA POLYMERASE ECF-TYPE SIGMA FACTO"/>
    <property type="match status" value="1"/>
</dbReference>
<dbReference type="InterPro" id="IPR039425">
    <property type="entry name" value="RNA_pol_sigma-70-like"/>
</dbReference>
<dbReference type="SUPFAM" id="SSF88659">
    <property type="entry name" value="Sigma3 and sigma4 domains of RNA polymerase sigma factors"/>
    <property type="match status" value="1"/>
</dbReference>
<accession>A0A9E8MLS0</accession>